<accession>A0A3L9Y2S6</accession>
<evidence type="ECO:0000313" key="3">
    <source>
        <dbReference type="Proteomes" id="UP000281343"/>
    </source>
</evidence>
<comment type="caution">
    <text evidence="2">The sequence shown here is derived from an EMBL/GenBank/DDBJ whole genome shotgun (WGS) entry which is preliminary data.</text>
</comment>
<name>A0A3L9Y2S6_9RHOB</name>
<dbReference type="RefSeq" id="WP_121897069.1">
    <property type="nucleotide sequence ID" value="NZ_RCNT01000002.1"/>
</dbReference>
<dbReference type="Proteomes" id="UP000281343">
    <property type="component" value="Unassembled WGS sequence"/>
</dbReference>
<keyword evidence="1" id="KW-0732">Signal</keyword>
<organism evidence="2 3">
    <name type="scientific">Rhodophyticola porphyridii</name>
    <dbReference type="NCBI Taxonomy" id="1852017"/>
    <lineage>
        <taxon>Bacteria</taxon>
        <taxon>Pseudomonadati</taxon>
        <taxon>Pseudomonadota</taxon>
        <taxon>Alphaproteobacteria</taxon>
        <taxon>Rhodobacterales</taxon>
        <taxon>Roseobacteraceae</taxon>
        <taxon>Rhodophyticola</taxon>
    </lineage>
</organism>
<protein>
    <submittedName>
        <fullName evidence="2">Uncharacterized protein</fullName>
    </submittedName>
</protein>
<dbReference type="AlphaFoldDB" id="A0A3L9Y2S6"/>
<evidence type="ECO:0000256" key="1">
    <source>
        <dbReference type="SAM" id="SignalP"/>
    </source>
</evidence>
<keyword evidence="3" id="KW-1185">Reference proteome</keyword>
<dbReference type="OrthoDB" id="7865056at2"/>
<sequence>MRARRLCAAMIMAASLPLYAAPTVAAPILWPADGAGEADLALHCAAVMTAFGQAYEFAVELSGAEDPPRFQTPARLIDLAGGPERLGDIAEVASSWRDHWESLARTSFYPRLTQTGTPYLADDGLELQSAVGRCAAYFDL</sequence>
<dbReference type="EMBL" id="RCNT01000002">
    <property type="protein sequence ID" value="RMA43134.1"/>
    <property type="molecule type" value="Genomic_DNA"/>
</dbReference>
<proteinExistence type="predicted"/>
<feature type="signal peptide" evidence="1">
    <location>
        <begin position="1"/>
        <end position="20"/>
    </location>
</feature>
<gene>
    <name evidence="2" type="ORF">D9R08_05765</name>
</gene>
<evidence type="ECO:0000313" key="2">
    <source>
        <dbReference type="EMBL" id="RMA43134.1"/>
    </source>
</evidence>
<feature type="chain" id="PRO_5018101877" evidence="1">
    <location>
        <begin position="21"/>
        <end position="140"/>
    </location>
</feature>
<reference evidence="2 3" key="1">
    <citation type="submission" date="2018-10" db="EMBL/GenBank/DDBJ databases">
        <authorList>
            <person name="Jung H.S."/>
            <person name="Jeon C.O."/>
        </authorList>
    </citation>
    <scope>NUCLEOTIDE SEQUENCE [LARGE SCALE GENOMIC DNA]</scope>
    <source>
        <strain evidence="2 3">MA-7-27</strain>
    </source>
</reference>